<dbReference type="EMBL" id="JJML01000047">
    <property type="protein sequence ID" value="KGF71826.1"/>
    <property type="molecule type" value="Genomic_DNA"/>
</dbReference>
<name>A0A098TIH3_9CYAN</name>
<keyword evidence="1" id="KW-0812">Transmembrane</keyword>
<comment type="caution">
    <text evidence="2">The sequence shown here is derived from an EMBL/GenBank/DDBJ whole genome shotgun (WGS) entry which is preliminary data.</text>
</comment>
<evidence type="ECO:0000256" key="1">
    <source>
        <dbReference type="SAM" id="Phobius"/>
    </source>
</evidence>
<evidence type="ECO:0000313" key="3">
    <source>
        <dbReference type="Proteomes" id="UP000030170"/>
    </source>
</evidence>
<dbReference type="STRING" id="1497020.DO97_14840"/>
<gene>
    <name evidence="2" type="ORF">DO97_14840</name>
</gene>
<sequence>MLEAIGTITMDQFPLVLIPPAIRRLRSELPPVPPFQDQMPVCPRVDLQLINIKLIFLEALGLMILGIIFTQFLGYLGTLVLLLGLVGLAIQIWQQRRTYAQRAREYHQQLESYYQALELYCKKELCYQAEMTAACSPDKVSAYQYPRLLKILGRTVVEDGVTTIAPTSPAIAMWLPSLHHYFPDKISTGLWFKMPLEQRPYTIDLAYIDPAINLRIAIEVDEPYDLESLQPTQFFAIARR</sequence>
<keyword evidence="1" id="KW-0472">Membrane</keyword>
<keyword evidence="1" id="KW-1133">Transmembrane helix</keyword>
<protein>
    <submittedName>
        <fullName evidence="2">Uncharacterized protein</fullName>
    </submittedName>
</protein>
<dbReference type="Proteomes" id="UP000030170">
    <property type="component" value="Unassembled WGS sequence"/>
</dbReference>
<reference evidence="2 3" key="1">
    <citation type="journal article" date="2014" name="Mol. Ecol.">
        <title>Evolution of Synechococcus.</title>
        <authorList>
            <person name="Dvorak P."/>
            <person name="Casamatta D."/>
            <person name="Hasler P."/>
            <person name="Poulickova A."/>
            <person name="Ondrej V."/>
            <person name="Sanges R."/>
        </authorList>
    </citation>
    <scope>NUCLEOTIDE SEQUENCE [LARGE SCALE GENOMIC DNA]</scope>
    <source>
        <strain evidence="2 3">CAUP A 1101</strain>
    </source>
</reference>
<proteinExistence type="predicted"/>
<dbReference type="AlphaFoldDB" id="A0A098TIH3"/>
<organism evidence="2 3">
    <name type="scientific">Neosynechococcus sphagnicola sy1</name>
    <dbReference type="NCBI Taxonomy" id="1497020"/>
    <lineage>
        <taxon>Bacteria</taxon>
        <taxon>Bacillati</taxon>
        <taxon>Cyanobacteriota</taxon>
        <taxon>Cyanophyceae</taxon>
        <taxon>Neosynechococcales</taxon>
        <taxon>Neosynechococcaceae</taxon>
        <taxon>Neosynechococcus</taxon>
    </lineage>
</organism>
<feature type="transmembrane region" description="Helical" evidence="1">
    <location>
        <begin position="49"/>
        <end position="69"/>
    </location>
</feature>
<keyword evidence="3" id="KW-1185">Reference proteome</keyword>
<feature type="transmembrane region" description="Helical" evidence="1">
    <location>
        <begin position="75"/>
        <end position="93"/>
    </location>
</feature>
<accession>A0A098TIH3</accession>
<evidence type="ECO:0000313" key="2">
    <source>
        <dbReference type="EMBL" id="KGF71826.1"/>
    </source>
</evidence>